<accession>A0ABW5HCF1</accession>
<proteinExistence type="predicted"/>
<dbReference type="Pfam" id="PF14361">
    <property type="entry name" value="RsbRD_N"/>
    <property type="match status" value="1"/>
</dbReference>
<sequence>MSQLSWRSFEHRLPKVGERTIRRYVETSTHYRGQVPAHLHLHMAHTLREFGRMFARAMREGSEPREDELELFRQRGRERGAEGLPVSDFVHAYLLAAEEIWAEIQDLSGGAPPGETTAVLLNCLHRVLNAAVQAHQKEFQTADQEQREAARALVRRLAAGEPVPEPADVRLAPAYGVLALRFAADPADSIGDAVGRHLAGQRKARLLLQHLHRELSGDVLAALDPDGGLLLIPSTSDSTEALTGARQAVPRASQTTGVEITGAFAHADGLAEIPAAVAEAERLLRLNSVPGTVAVLSDHLFEYQLNHDSAATPQLRALAARLSGEPDLTTTLRTYFDTDFNRRETARKLHVHPNTVDNRLSRVATLTGADPRTAKGLLLLGASLGLAG</sequence>
<comment type="caution">
    <text evidence="3">The sequence shown here is derived from an EMBL/GenBank/DDBJ whole genome shotgun (WGS) entry which is preliminary data.</text>
</comment>
<dbReference type="InterPro" id="IPR042070">
    <property type="entry name" value="PucR_C-HTH_sf"/>
</dbReference>
<name>A0ABW5HCF1_9PSEU</name>
<dbReference type="PANTHER" id="PTHR33744:SF1">
    <property type="entry name" value="DNA-BINDING TRANSCRIPTIONAL ACTIVATOR ADER"/>
    <property type="match status" value="1"/>
</dbReference>
<dbReference type="RefSeq" id="WP_378307919.1">
    <property type="nucleotide sequence ID" value="NZ_JBHUKS010000017.1"/>
</dbReference>
<protein>
    <submittedName>
        <fullName evidence="3">Helix-turn-helix domain-containing protein</fullName>
    </submittedName>
</protein>
<reference evidence="4" key="1">
    <citation type="journal article" date="2019" name="Int. J. Syst. Evol. Microbiol.">
        <title>The Global Catalogue of Microorganisms (GCM) 10K type strain sequencing project: providing services to taxonomists for standard genome sequencing and annotation.</title>
        <authorList>
            <consortium name="The Broad Institute Genomics Platform"/>
            <consortium name="The Broad Institute Genome Sequencing Center for Infectious Disease"/>
            <person name="Wu L."/>
            <person name="Ma J."/>
        </authorList>
    </citation>
    <scope>NUCLEOTIDE SEQUENCE [LARGE SCALE GENOMIC DNA]</scope>
    <source>
        <strain evidence="4">CGMCC 4.7641</strain>
    </source>
</reference>
<organism evidence="3 4">
    <name type="scientific">Amycolatopsis silviterrae</name>
    <dbReference type="NCBI Taxonomy" id="1656914"/>
    <lineage>
        <taxon>Bacteria</taxon>
        <taxon>Bacillati</taxon>
        <taxon>Actinomycetota</taxon>
        <taxon>Actinomycetes</taxon>
        <taxon>Pseudonocardiales</taxon>
        <taxon>Pseudonocardiaceae</taxon>
        <taxon>Amycolatopsis</taxon>
    </lineage>
</organism>
<evidence type="ECO:0000313" key="3">
    <source>
        <dbReference type="EMBL" id="MFD2470615.1"/>
    </source>
</evidence>
<dbReference type="Pfam" id="PF13556">
    <property type="entry name" value="HTH_30"/>
    <property type="match status" value="1"/>
</dbReference>
<dbReference type="Proteomes" id="UP001597483">
    <property type="component" value="Unassembled WGS sequence"/>
</dbReference>
<dbReference type="Gene3D" id="1.10.10.2840">
    <property type="entry name" value="PucR C-terminal helix-turn-helix domain"/>
    <property type="match status" value="1"/>
</dbReference>
<keyword evidence="4" id="KW-1185">Reference proteome</keyword>
<feature type="domain" description="PucR C-terminal helix-turn-helix" evidence="1">
    <location>
        <begin position="328"/>
        <end position="384"/>
    </location>
</feature>
<dbReference type="InterPro" id="IPR051448">
    <property type="entry name" value="CdaR-like_regulators"/>
</dbReference>
<feature type="domain" description="RsbT co-antagonist protein RsbRD N-terminal" evidence="2">
    <location>
        <begin position="16"/>
        <end position="149"/>
    </location>
</feature>
<evidence type="ECO:0000259" key="2">
    <source>
        <dbReference type="Pfam" id="PF14361"/>
    </source>
</evidence>
<dbReference type="EMBL" id="JBHUKS010000017">
    <property type="protein sequence ID" value="MFD2470615.1"/>
    <property type="molecule type" value="Genomic_DNA"/>
</dbReference>
<evidence type="ECO:0000259" key="1">
    <source>
        <dbReference type="Pfam" id="PF13556"/>
    </source>
</evidence>
<dbReference type="PANTHER" id="PTHR33744">
    <property type="entry name" value="CARBOHYDRATE DIACID REGULATOR"/>
    <property type="match status" value="1"/>
</dbReference>
<evidence type="ECO:0000313" key="4">
    <source>
        <dbReference type="Proteomes" id="UP001597483"/>
    </source>
</evidence>
<gene>
    <name evidence="3" type="ORF">ACFSVL_24710</name>
</gene>
<dbReference type="InterPro" id="IPR025736">
    <property type="entry name" value="PucR_C-HTH_dom"/>
</dbReference>
<dbReference type="InterPro" id="IPR025751">
    <property type="entry name" value="RsbRD_N_dom"/>
</dbReference>